<accession>A0AC35FVT8</accession>
<proteinExistence type="predicted"/>
<evidence type="ECO:0000313" key="2">
    <source>
        <dbReference type="WBParaSite" id="PS1159_v2.g2134.t1"/>
    </source>
</evidence>
<reference evidence="2" key="1">
    <citation type="submission" date="2022-11" db="UniProtKB">
        <authorList>
            <consortium name="WormBaseParasite"/>
        </authorList>
    </citation>
    <scope>IDENTIFICATION</scope>
</reference>
<name>A0AC35FVT8_9BILA</name>
<dbReference type="WBParaSite" id="PS1159_v2.g2134.t1">
    <property type="protein sequence ID" value="PS1159_v2.g2134.t1"/>
    <property type="gene ID" value="PS1159_v2.g2134"/>
</dbReference>
<dbReference type="Proteomes" id="UP000887580">
    <property type="component" value="Unplaced"/>
</dbReference>
<sequence>MFRPNAPQKVIDIILKYLEAKIPRDQWNIAVDVGCGNGQGIKQLSKYFKQCYGFDISEGQIKEAKAKNVLENIVYDVCPAETLPAIKDKSIQLLTAFTAAQYFDRLKFFKEADRILVDNGVVAFVGYYIPVPNDPISNEKGLSDLMSSMANNPELEKHKNPFMSSIVAHYRDLKFPDNYEYCHHDNIAVTFPAYAQDLIGYVQTWSFFQAFLEDNKTAAETLLENFERDLKTILKTDDLNSREITLTFNYFIALGRKSNELNS</sequence>
<organism evidence="1 2">
    <name type="scientific">Panagrolaimus sp. PS1159</name>
    <dbReference type="NCBI Taxonomy" id="55785"/>
    <lineage>
        <taxon>Eukaryota</taxon>
        <taxon>Metazoa</taxon>
        <taxon>Ecdysozoa</taxon>
        <taxon>Nematoda</taxon>
        <taxon>Chromadorea</taxon>
        <taxon>Rhabditida</taxon>
        <taxon>Tylenchina</taxon>
        <taxon>Panagrolaimomorpha</taxon>
        <taxon>Panagrolaimoidea</taxon>
        <taxon>Panagrolaimidae</taxon>
        <taxon>Panagrolaimus</taxon>
    </lineage>
</organism>
<protein>
    <submittedName>
        <fullName evidence="2">Methyltransferase type 11 domain-containing protein</fullName>
    </submittedName>
</protein>
<evidence type="ECO:0000313" key="1">
    <source>
        <dbReference type="Proteomes" id="UP000887580"/>
    </source>
</evidence>